<sequence length="449" mass="49570">MDALLKLPSRPFFLPLLLLSLSSILSAPTTASSAVIGVTYRSPPPSPPSSTGGNSSLPTPPLQPEAIAYAVSALGFGAVRLPFPDPDLIRALTFTNASLFLSIPNSLLPSLASNRSLGVHWIRVHVLPFYPRSRFAVISVGDAVSQLELLLPAIRNVHLALQDLGIKDIPVSTTFSFLDVVIRPVPPSLAAFREPMGEQLIHPLLRFLKRTNSKFLVTLQPYTANQLYFQMPRHLALFQGGGELSFDHNYGTESEYHSLFEMMLDAVYNCLKRAGYESMAVVVAGTGWPSSAVDEDGIAESDANTAYAQVYLKSLIAFSGSDKRRPGCNLEEVYIDELMDAQSESKQRGTQQWGVLDSNLSSKYSVFGSLFDSVNPYPPSDEEVGEGPWFARIWKLICLVLIYVFVRKQLIVCVRLVVPERPGRWIVSQFGWNLGWQFGWGRLQFDGGQ</sequence>
<reference evidence="10" key="1">
    <citation type="submission" date="2022-08" db="EMBL/GenBank/DDBJ databases">
        <authorList>
            <person name="Gutierrez-Valencia J."/>
        </authorList>
    </citation>
    <scope>NUCLEOTIDE SEQUENCE</scope>
</reference>
<keyword evidence="9" id="KW-0732">Signal</keyword>
<feature type="chain" id="PRO_5043684528" description="glucan endo-1,3-beta-D-glucosidase" evidence="9">
    <location>
        <begin position="27"/>
        <end position="449"/>
    </location>
</feature>
<dbReference type="InterPro" id="IPR044965">
    <property type="entry name" value="Glyco_hydro_17_plant"/>
</dbReference>
<proteinExistence type="inferred from homology"/>
<dbReference type="GO" id="GO:0042973">
    <property type="term" value="F:glucan endo-1,3-beta-D-glucosidase activity"/>
    <property type="evidence" value="ECO:0007669"/>
    <property type="project" value="UniProtKB-EC"/>
</dbReference>
<dbReference type="InterPro" id="IPR000490">
    <property type="entry name" value="Glyco_hydro_17"/>
</dbReference>
<dbReference type="AlphaFoldDB" id="A0AAV0M9N0"/>
<evidence type="ECO:0000256" key="5">
    <source>
        <dbReference type="ARBA" id="ARBA00023295"/>
    </source>
</evidence>
<evidence type="ECO:0000313" key="10">
    <source>
        <dbReference type="EMBL" id="CAI0443424.1"/>
    </source>
</evidence>
<dbReference type="PANTHER" id="PTHR32227">
    <property type="entry name" value="GLUCAN ENDO-1,3-BETA-GLUCOSIDASE BG1-RELATED-RELATED"/>
    <property type="match status" value="1"/>
</dbReference>
<comment type="caution">
    <text evidence="10">The sequence shown here is derived from an EMBL/GenBank/DDBJ whole genome shotgun (WGS) entry which is preliminary data.</text>
</comment>
<accession>A0AAV0M9N0</accession>
<evidence type="ECO:0000256" key="8">
    <source>
        <dbReference type="RuleBase" id="RU004335"/>
    </source>
</evidence>
<dbReference type="EC" id="3.2.1.39" evidence="3"/>
<evidence type="ECO:0000256" key="3">
    <source>
        <dbReference type="ARBA" id="ARBA00012780"/>
    </source>
</evidence>
<evidence type="ECO:0000256" key="2">
    <source>
        <dbReference type="ARBA" id="ARBA00008773"/>
    </source>
</evidence>
<dbReference type="Pfam" id="PF00332">
    <property type="entry name" value="Glyco_hydro_17"/>
    <property type="match status" value="1"/>
</dbReference>
<dbReference type="InterPro" id="IPR017853">
    <property type="entry name" value="GH"/>
</dbReference>
<dbReference type="Gene3D" id="3.20.20.80">
    <property type="entry name" value="Glycosidases"/>
    <property type="match status" value="1"/>
</dbReference>
<dbReference type="GO" id="GO:0005975">
    <property type="term" value="P:carbohydrate metabolic process"/>
    <property type="evidence" value="ECO:0007669"/>
    <property type="project" value="InterPro"/>
</dbReference>
<evidence type="ECO:0000256" key="6">
    <source>
        <dbReference type="ARBA" id="ARBA00033335"/>
    </source>
</evidence>
<dbReference type="EMBL" id="CAMGYJ010000007">
    <property type="protein sequence ID" value="CAI0443424.1"/>
    <property type="molecule type" value="Genomic_DNA"/>
</dbReference>
<evidence type="ECO:0000256" key="9">
    <source>
        <dbReference type="SAM" id="SignalP"/>
    </source>
</evidence>
<gene>
    <name evidence="10" type="ORF">LITE_LOCUS27669</name>
</gene>
<name>A0AAV0M9N0_9ROSI</name>
<evidence type="ECO:0000256" key="4">
    <source>
        <dbReference type="ARBA" id="ARBA00022801"/>
    </source>
</evidence>
<evidence type="ECO:0000313" key="11">
    <source>
        <dbReference type="Proteomes" id="UP001154282"/>
    </source>
</evidence>
<keyword evidence="11" id="KW-1185">Reference proteome</keyword>
<dbReference type="SUPFAM" id="SSF51445">
    <property type="entry name" value="(Trans)glycosidases"/>
    <property type="match status" value="1"/>
</dbReference>
<comment type="similarity">
    <text evidence="2 8">Belongs to the glycosyl hydrolase 17 family.</text>
</comment>
<comment type="catalytic activity">
    <reaction evidence="1">
        <text>Hydrolysis of (1-&gt;3)-beta-D-glucosidic linkages in (1-&gt;3)-beta-D-glucans.</text>
        <dbReference type="EC" id="3.2.1.39"/>
    </reaction>
</comment>
<keyword evidence="4" id="KW-0378">Hydrolase</keyword>
<keyword evidence="5" id="KW-0326">Glycosidase</keyword>
<evidence type="ECO:0000256" key="1">
    <source>
        <dbReference type="ARBA" id="ARBA00000382"/>
    </source>
</evidence>
<evidence type="ECO:0000256" key="7">
    <source>
        <dbReference type="ARBA" id="ARBA00033417"/>
    </source>
</evidence>
<protein>
    <recommendedName>
        <fullName evidence="3">glucan endo-1,3-beta-D-glucosidase</fullName>
        <ecNumber evidence="3">3.2.1.39</ecNumber>
    </recommendedName>
    <alternativeName>
        <fullName evidence="6">(1-&gt;3)-beta-glucan endohydrolase</fullName>
    </alternativeName>
    <alternativeName>
        <fullName evidence="7">Beta-1,3-endoglucanase</fullName>
    </alternativeName>
</protein>
<organism evidence="10 11">
    <name type="scientific">Linum tenue</name>
    <dbReference type="NCBI Taxonomy" id="586396"/>
    <lineage>
        <taxon>Eukaryota</taxon>
        <taxon>Viridiplantae</taxon>
        <taxon>Streptophyta</taxon>
        <taxon>Embryophyta</taxon>
        <taxon>Tracheophyta</taxon>
        <taxon>Spermatophyta</taxon>
        <taxon>Magnoliopsida</taxon>
        <taxon>eudicotyledons</taxon>
        <taxon>Gunneridae</taxon>
        <taxon>Pentapetalae</taxon>
        <taxon>rosids</taxon>
        <taxon>fabids</taxon>
        <taxon>Malpighiales</taxon>
        <taxon>Linaceae</taxon>
        <taxon>Linum</taxon>
    </lineage>
</organism>
<dbReference type="Proteomes" id="UP001154282">
    <property type="component" value="Unassembled WGS sequence"/>
</dbReference>
<feature type="signal peptide" evidence="9">
    <location>
        <begin position="1"/>
        <end position="26"/>
    </location>
</feature>